<sequence>MLRTKTVALVTHSELLRHTAQAALHSEGHDAKVFHTLPECLESWKQSRFDAVILDVSSRPPRDEASLAELVRLVGREQVWIALPLGLSPWTADADSLGLKNRLTAPLQRTALELVLSDLSSPRHESPAPAISEPRRHSASGLILEELGNNRYFLAASQKMMQIYETVLLLAAVDAPVLILGESGSGKDVVANLLHRHSKRAGHTFTSVNCAALPPDLLESELFGYEAGAFTGAVRAKSGKFEQADKGTILLDEIGEMSAPMQAKLLHVLQDGQYSRLGARAPSMADVRVVSATNVDIETAMADKLFREDLYYRISTFTIRVPPLRERREEIPYLVEEMVKRQAAIFQRDPVYISPHILSTLQEYDWPGNLRELSNVVIRLQVLQGHESSIADIERKLSRTTIVEKVCPVEAPDGRASVHEMRSIVKTFKDQTERRLIQQALDNARWNRRQAAVELRISYRTLLYKIDEYHLKETRAPIRMNGEIEGTARFLA</sequence>
<dbReference type="InterPro" id="IPR027417">
    <property type="entry name" value="P-loop_NTPase"/>
</dbReference>
<evidence type="ECO:0000313" key="10">
    <source>
        <dbReference type="Proteomes" id="UP000006056"/>
    </source>
</evidence>
<dbReference type="PANTHER" id="PTHR32071">
    <property type="entry name" value="TRANSCRIPTIONAL REGULATORY PROTEIN"/>
    <property type="match status" value="1"/>
</dbReference>
<dbReference type="Gene3D" id="3.40.50.300">
    <property type="entry name" value="P-loop containing nucleotide triphosphate hydrolases"/>
    <property type="match status" value="1"/>
</dbReference>
<dbReference type="EMBL" id="CP003379">
    <property type="protein sequence ID" value="AFL87577.1"/>
    <property type="molecule type" value="Genomic_DNA"/>
</dbReference>
<evidence type="ECO:0000259" key="7">
    <source>
        <dbReference type="PROSITE" id="PS50045"/>
    </source>
</evidence>
<dbReference type="GO" id="GO:0000160">
    <property type="term" value="P:phosphorelay signal transduction system"/>
    <property type="evidence" value="ECO:0007669"/>
    <property type="project" value="InterPro"/>
</dbReference>
<dbReference type="Proteomes" id="UP000006056">
    <property type="component" value="Chromosome"/>
</dbReference>
<organism evidence="9 10">
    <name type="scientific">Terriglobus roseus (strain DSM 18391 / NRRL B-41598 / KBS 63)</name>
    <dbReference type="NCBI Taxonomy" id="926566"/>
    <lineage>
        <taxon>Bacteria</taxon>
        <taxon>Pseudomonadati</taxon>
        <taxon>Acidobacteriota</taxon>
        <taxon>Terriglobia</taxon>
        <taxon>Terriglobales</taxon>
        <taxon>Acidobacteriaceae</taxon>
        <taxon>Terriglobus</taxon>
    </lineage>
</organism>
<reference evidence="9 10" key="1">
    <citation type="submission" date="2012-06" db="EMBL/GenBank/DDBJ databases">
        <title>Complete genome of Terriglobus roseus DSM 18391.</title>
        <authorList>
            <consortium name="US DOE Joint Genome Institute (JGI-PGF)"/>
            <person name="Lucas S."/>
            <person name="Copeland A."/>
            <person name="Lapidus A."/>
            <person name="Glavina del Rio T."/>
            <person name="Dalin E."/>
            <person name="Tice H."/>
            <person name="Bruce D."/>
            <person name="Goodwin L."/>
            <person name="Pitluck S."/>
            <person name="Peters L."/>
            <person name="Mikhailova N."/>
            <person name="Munk A.C.C."/>
            <person name="Kyrpides N."/>
            <person name="Mavromatis K."/>
            <person name="Ivanova N."/>
            <person name="Brettin T."/>
            <person name="Detter J.C."/>
            <person name="Han C."/>
            <person name="Larimer F."/>
            <person name="Land M."/>
            <person name="Hauser L."/>
            <person name="Markowitz V."/>
            <person name="Cheng J.-F."/>
            <person name="Hugenholtz P."/>
            <person name="Woyke T."/>
            <person name="Wu D."/>
            <person name="Brambilla E."/>
            <person name="Klenk H.-P."/>
            <person name="Eisen J.A."/>
        </authorList>
    </citation>
    <scope>NUCLEOTIDE SEQUENCE [LARGE SCALE GENOMIC DNA]</scope>
    <source>
        <strain evidence="10">DSM 18391 / NRRL B-41598 / KBS 63</strain>
    </source>
</reference>
<dbReference type="Pfam" id="PF02954">
    <property type="entry name" value="HTH_8"/>
    <property type="match status" value="1"/>
</dbReference>
<dbReference type="Pfam" id="PF00158">
    <property type="entry name" value="Sigma54_activat"/>
    <property type="match status" value="1"/>
</dbReference>
<evidence type="ECO:0000256" key="4">
    <source>
        <dbReference type="ARBA" id="ARBA00023125"/>
    </source>
</evidence>
<keyword evidence="2" id="KW-0067">ATP-binding</keyword>
<dbReference type="InterPro" id="IPR025662">
    <property type="entry name" value="Sigma_54_int_dom_ATP-bd_1"/>
</dbReference>
<accession>I3ZEA9</accession>
<evidence type="ECO:0000256" key="5">
    <source>
        <dbReference type="ARBA" id="ARBA00023163"/>
    </source>
</evidence>
<keyword evidence="4 9" id="KW-0238">DNA-binding</keyword>
<dbReference type="InterPro" id="IPR003593">
    <property type="entry name" value="AAA+_ATPase"/>
</dbReference>
<dbReference type="GO" id="GO:0043565">
    <property type="term" value="F:sequence-specific DNA binding"/>
    <property type="evidence" value="ECO:0007669"/>
    <property type="project" value="InterPro"/>
</dbReference>
<dbReference type="SUPFAM" id="SSF52172">
    <property type="entry name" value="CheY-like"/>
    <property type="match status" value="1"/>
</dbReference>
<feature type="modified residue" description="4-aspartylphosphate" evidence="6">
    <location>
        <position position="55"/>
    </location>
</feature>
<dbReference type="Gene3D" id="1.10.8.60">
    <property type="match status" value="1"/>
</dbReference>
<dbReference type="SMART" id="SM00382">
    <property type="entry name" value="AAA"/>
    <property type="match status" value="1"/>
</dbReference>
<evidence type="ECO:0000256" key="3">
    <source>
        <dbReference type="ARBA" id="ARBA00023015"/>
    </source>
</evidence>
<dbReference type="InterPro" id="IPR058031">
    <property type="entry name" value="AAA_lid_NorR"/>
</dbReference>
<dbReference type="PRINTS" id="PR01590">
    <property type="entry name" value="HTHFIS"/>
</dbReference>
<keyword evidence="10" id="KW-1185">Reference proteome</keyword>
<dbReference type="InterPro" id="IPR002197">
    <property type="entry name" value="HTH_Fis"/>
</dbReference>
<dbReference type="PROSITE" id="PS00675">
    <property type="entry name" value="SIGMA54_INTERACT_1"/>
    <property type="match status" value="1"/>
</dbReference>
<dbReference type="InterPro" id="IPR011006">
    <property type="entry name" value="CheY-like_superfamily"/>
</dbReference>
<dbReference type="CDD" id="cd00009">
    <property type="entry name" value="AAA"/>
    <property type="match status" value="1"/>
</dbReference>
<keyword evidence="5" id="KW-0804">Transcription</keyword>
<dbReference type="PANTHER" id="PTHR32071:SF57">
    <property type="entry name" value="C4-DICARBOXYLATE TRANSPORT TRANSCRIPTIONAL REGULATORY PROTEIN DCTD"/>
    <property type="match status" value="1"/>
</dbReference>
<dbReference type="InterPro" id="IPR009057">
    <property type="entry name" value="Homeodomain-like_sf"/>
</dbReference>
<dbReference type="eggNOG" id="COG2204">
    <property type="taxonomic scope" value="Bacteria"/>
</dbReference>
<evidence type="ECO:0000256" key="6">
    <source>
        <dbReference type="PROSITE-ProRule" id="PRU00169"/>
    </source>
</evidence>
<dbReference type="STRING" id="926566.Terro_1267"/>
<dbReference type="InterPro" id="IPR002078">
    <property type="entry name" value="Sigma_54_int"/>
</dbReference>
<gene>
    <name evidence="9" type="ordered locus">Terro_1267</name>
</gene>
<dbReference type="HOGENOM" id="CLU_000445_0_6_0"/>
<evidence type="ECO:0000256" key="2">
    <source>
        <dbReference type="ARBA" id="ARBA00022840"/>
    </source>
</evidence>
<dbReference type="PROSITE" id="PS00676">
    <property type="entry name" value="SIGMA54_INTERACT_2"/>
    <property type="match status" value="1"/>
</dbReference>
<dbReference type="FunFam" id="3.40.50.300:FF:000006">
    <property type="entry name" value="DNA-binding transcriptional regulator NtrC"/>
    <property type="match status" value="1"/>
</dbReference>
<dbReference type="GO" id="GO:0005524">
    <property type="term" value="F:ATP binding"/>
    <property type="evidence" value="ECO:0007669"/>
    <property type="project" value="UniProtKB-KW"/>
</dbReference>
<feature type="domain" description="Sigma-54 factor interaction" evidence="7">
    <location>
        <begin position="153"/>
        <end position="382"/>
    </location>
</feature>
<feature type="domain" description="Response regulatory" evidence="8">
    <location>
        <begin position="6"/>
        <end position="120"/>
    </location>
</feature>
<dbReference type="AlphaFoldDB" id="I3ZEA9"/>
<dbReference type="PROSITE" id="PS00688">
    <property type="entry name" value="SIGMA54_INTERACT_3"/>
    <property type="match status" value="1"/>
</dbReference>
<dbReference type="PROSITE" id="PS50045">
    <property type="entry name" value="SIGMA54_INTERACT_4"/>
    <property type="match status" value="1"/>
</dbReference>
<evidence type="ECO:0000256" key="1">
    <source>
        <dbReference type="ARBA" id="ARBA00022741"/>
    </source>
</evidence>
<dbReference type="Gene3D" id="3.40.50.2300">
    <property type="match status" value="1"/>
</dbReference>
<keyword evidence="6" id="KW-0597">Phosphoprotein</keyword>
<dbReference type="InterPro" id="IPR025943">
    <property type="entry name" value="Sigma_54_int_dom_ATP-bd_2"/>
</dbReference>
<dbReference type="InterPro" id="IPR025944">
    <property type="entry name" value="Sigma_54_int_dom_CS"/>
</dbReference>
<evidence type="ECO:0000313" key="9">
    <source>
        <dbReference type="EMBL" id="AFL87577.1"/>
    </source>
</evidence>
<dbReference type="GO" id="GO:0006355">
    <property type="term" value="P:regulation of DNA-templated transcription"/>
    <property type="evidence" value="ECO:0007669"/>
    <property type="project" value="InterPro"/>
</dbReference>
<dbReference type="OrthoDB" id="9771372at2"/>
<dbReference type="SUPFAM" id="SSF46689">
    <property type="entry name" value="Homeodomain-like"/>
    <property type="match status" value="1"/>
</dbReference>
<dbReference type="RefSeq" id="WP_014785146.1">
    <property type="nucleotide sequence ID" value="NC_018014.1"/>
</dbReference>
<name>I3ZEA9_TERRK</name>
<protein>
    <submittedName>
        <fullName evidence="9">Response regulator with CheY-like receiver, AAA-type ATPase, and DNA-binding domains</fullName>
    </submittedName>
</protein>
<dbReference type="Pfam" id="PF25601">
    <property type="entry name" value="AAA_lid_14"/>
    <property type="match status" value="1"/>
</dbReference>
<dbReference type="Gene3D" id="1.10.10.60">
    <property type="entry name" value="Homeodomain-like"/>
    <property type="match status" value="1"/>
</dbReference>
<keyword evidence="3" id="KW-0805">Transcription regulation</keyword>
<dbReference type="SUPFAM" id="SSF52540">
    <property type="entry name" value="P-loop containing nucleoside triphosphate hydrolases"/>
    <property type="match status" value="1"/>
</dbReference>
<evidence type="ECO:0000259" key="8">
    <source>
        <dbReference type="PROSITE" id="PS50110"/>
    </source>
</evidence>
<keyword evidence="1" id="KW-0547">Nucleotide-binding</keyword>
<dbReference type="PROSITE" id="PS50110">
    <property type="entry name" value="RESPONSE_REGULATORY"/>
    <property type="match status" value="1"/>
</dbReference>
<dbReference type="InterPro" id="IPR001789">
    <property type="entry name" value="Sig_transdc_resp-reg_receiver"/>
</dbReference>
<proteinExistence type="predicted"/>
<dbReference type="KEGG" id="trs:Terro_1267"/>